<feature type="transmembrane region" description="Helical" evidence="4">
    <location>
        <begin position="248"/>
        <end position="269"/>
    </location>
</feature>
<name>A0A4P7PJI8_9PSED</name>
<dbReference type="PANTHER" id="PTHR23531:SF1">
    <property type="entry name" value="QUINOLENE RESISTANCE PROTEIN NORA"/>
    <property type="match status" value="1"/>
</dbReference>
<proteinExistence type="predicted"/>
<evidence type="ECO:0000256" key="4">
    <source>
        <dbReference type="SAM" id="Phobius"/>
    </source>
</evidence>
<sequence>MPALSNGRPSHRFGLFCVASFLLSISYGVTFLVSLLVSSLGGTERDAGQVFAVAMTSTLVAVVGSGHLMQRVGAAPCMALGAVFLVISSMGFALLSGLGIALLACGMMLGIGWGLFYTVGPIMVAAMVEPARRTHCFALLSGSMLTGIGSGPLTGKLASYAGLPIQTAFFCAAASALLGGLYFWWLRTGFAELERRSGDKLRMGLRSATDVLRSRSALSILMVGLGGAIFGGLGSFQTSYAASQGLDYSLFFVSFMGAAIACRLLIAGWVVSRDPFATSCLLTTLMLIAVTGFGVWVHDSLSYGLTAAILGIGYGLNYSVINGLAANEAPPGLTAQALLLFSLSYFIGVFGFPFIAGRLISSMGVNGMLLGVGLIALLAWALSVSRWLAGRFWKPVSLSE</sequence>
<feature type="transmembrane region" description="Helical" evidence="4">
    <location>
        <begin position="75"/>
        <end position="94"/>
    </location>
</feature>
<dbReference type="KEGG" id="pvk:EPZ47_20230"/>
<dbReference type="InterPro" id="IPR036259">
    <property type="entry name" value="MFS_trans_sf"/>
</dbReference>
<evidence type="ECO:0000256" key="2">
    <source>
        <dbReference type="ARBA" id="ARBA00022989"/>
    </source>
</evidence>
<feature type="transmembrane region" description="Helical" evidence="4">
    <location>
        <begin position="303"/>
        <end position="325"/>
    </location>
</feature>
<feature type="transmembrane region" description="Helical" evidence="4">
    <location>
        <begin position="216"/>
        <end position="236"/>
    </location>
</feature>
<feature type="transmembrane region" description="Helical" evidence="4">
    <location>
        <begin position="136"/>
        <end position="153"/>
    </location>
</feature>
<evidence type="ECO:0000313" key="6">
    <source>
        <dbReference type="Proteomes" id="UP000296468"/>
    </source>
</evidence>
<reference evidence="5 6" key="1">
    <citation type="journal article" date="2019" name="Front. Microbiol.">
        <title>In silico and Genetic Analyses of Cyclic Lipopeptide Synthetic Gene Clusters in Pseudomonas sp. 11K1.</title>
        <authorList>
            <person name="Zhao H."/>
            <person name="Liu Y.P."/>
            <person name="Zhang L.Q."/>
        </authorList>
    </citation>
    <scope>NUCLEOTIDE SEQUENCE [LARGE SCALE GENOMIC DNA]</scope>
    <source>
        <strain evidence="5 6">11K1</strain>
    </source>
</reference>
<protein>
    <submittedName>
        <fullName evidence="5">MFS transporter</fullName>
    </submittedName>
</protein>
<feature type="transmembrane region" description="Helical" evidence="4">
    <location>
        <begin position="12"/>
        <end position="37"/>
    </location>
</feature>
<dbReference type="RefSeq" id="WP_135846421.1">
    <property type="nucleotide sequence ID" value="NZ_CP035088.1"/>
</dbReference>
<organism evidence="5 6">
    <name type="scientific">Pseudomonas viciae</name>
    <dbReference type="NCBI Taxonomy" id="2505979"/>
    <lineage>
        <taxon>Bacteria</taxon>
        <taxon>Pseudomonadati</taxon>
        <taxon>Pseudomonadota</taxon>
        <taxon>Gammaproteobacteria</taxon>
        <taxon>Pseudomonadales</taxon>
        <taxon>Pseudomonadaceae</taxon>
        <taxon>Pseudomonas</taxon>
    </lineage>
</organism>
<dbReference type="Proteomes" id="UP000296468">
    <property type="component" value="Chromosome"/>
</dbReference>
<evidence type="ECO:0000256" key="3">
    <source>
        <dbReference type="ARBA" id="ARBA00023136"/>
    </source>
</evidence>
<dbReference type="SUPFAM" id="SSF103473">
    <property type="entry name" value="MFS general substrate transporter"/>
    <property type="match status" value="1"/>
</dbReference>
<feature type="transmembrane region" description="Helical" evidence="4">
    <location>
        <begin position="100"/>
        <end position="124"/>
    </location>
</feature>
<dbReference type="GO" id="GO:0022857">
    <property type="term" value="F:transmembrane transporter activity"/>
    <property type="evidence" value="ECO:0007669"/>
    <property type="project" value="InterPro"/>
</dbReference>
<dbReference type="AlphaFoldDB" id="A0A4P7PJI8"/>
<dbReference type="InterPro" id="IPR052714">
    <property type="entry name" value="MFS_Exporter"/>
</dbReference>
<keyword evidence="3 4" id="KW-0472">Membrane</keyword>
<dbReference type="OrthoDB" id="8046314at2"/>
<dbReference type="Pfam" id="PF07690">
    <property type="entry name" value="MFS_1"/>
    <property type="match status" value="1"/>
</dbReference>
<evidence type="ECO:0000313" key="5">
    <source>
        <dbReference type="EMBL" id="QBZ90929.1"/>
    </source>
</evidence>
<keyword evidence="1 4" id="KW-0812">Transmembrane</keyword>
<dbReference type="PANTHER" id="PTHR23531">
    <property type="entry name" value="QUINOLENE RESISTANCE PROTEIN NORA"/>
    <property type="match status" value="1"/>
</dbReference>
<feature type="transmembrane region" description="Helical" evidence="4">
    <location>
        <begin position="49"/>
        <end position="68"/>
    </location>
</feature>
<evidence type="ECO:0000256" key="1">
    <source>
        <dbReference type="ARBA" id="ARBA00022692"/>
    </source>
</evidence>
<feature type="transmembrane region" description="Helical" evidence="4">
    <location>
        <begin position="368"/>
        <end position="389"/>
    </location>
</feature>
<accession>A0A4P7PJI8</accession>
<gene>
    <name evidence="5" type="ORF">EPZ47_20230</name>
</gene>
<dbReference type="EMBL" id="CP035088">
    <property type="protein sequence ID" value="QBZ90929.1"/>
    <property type="molecule type" value="Genomic_DNA"/>
</dbReference>
<feature type="transmembrane region" description="Helical" evidence="4">
    <location>
        <begin position="276"/>
        <end position="297"/>
    </location>
</feature>
<feature type="transmembrane region" description="Helical" evidence="4">
    <location>
        <begin position="165"/>
        <end position="186"/>
    </location>
</feature>
<feature type="transmembrane region" description="Helical" evidence="4">
    <location>
        <begin position="337"/>
        <end position="356"/>
    </location>
</feature>
<dbReference type="Gene3D" id="1.20.1250.20">
    <property type="entry name" value="MFS general substrate transporter like domains"/>
    <property type="match status" value="1"/>
</dbReference>
<dbReference type="InterPro" id="IPR011701">
    <property type="entry name" value="MFS"/>
</dbReference>
<keyword evidence="2 4" id="KW-1133">Transmembrane helix</keyword>